<dbReference type="Pfam" id="PF00088">
    <property type="entry name" value="Trefoil"/>
    <property type="match status" value="1"/>
</dbReference>
<dbReference type="PANTHER" id="PTHR23343">
    <property type="entry name" value="ZONA PELLUCIDA SPERM-BINDING PROTEIN"/>
    <property type="match status" value="1"/>
</dbReference>
<dbReference type="Bgee" id="ENSNBRG00000018197">
    <property type="expression patterns" value="Expressed in testis"/>
</dbReference>
<proteinExistence type="predicted"/>
<dbReference type="GO" id="GO:0035804">
    <property type="term" value="F:structural constituent of egg coat"/>
    <property type="evidence" value="ECO:0007669"/>
    <property type="project" value="TreeGrafter"/>
</dbReference>
<dbReference type="OMA" id="MDGELQS"/>
<dbReference type="InterPro" id="IPR051148">
    <property type="entry name" value="Zona_Pellucida_Domain_gp"/>
</dbReference>
<dbReference type="SUPFAM" id="SSF57492">
    <property type="entry name" value="Trefoil"/>
    <property type="match status" value="1"/>
</dbReference>
<organism evidence="4 5">
    <name type="scientific">Neolamprologus brichardi</name>
    <name type="common">Fairy cichlid</name>
    <name type="synonym">Lamprologus brichardi</name>
    <dbReference type="NCBI Taxonomy" id="32507"/>
    <lineage>
        <taxon>Eukaryota</taxon>
        <taxon>Metazoa</taxon>
        <taxon>Chordata</taxon>
        <taxon>Craniata</taxon>
        <taxon>Vertebrata</taxon>
        <taxon>Euteleostomi</taxon>
        <taxon>Actinopterygii</taxon>
        <taxon>Neopterygii</taxon>
        <taxon>Teleostei</taxon>
        <taxon>Neoteleostei</taxon>
        <taxon>Acanthomorphata</taxon>
        <taxon>Ovalentaria</taxon>
        <taxon>Cichlomorphae</taxon>
        <taxon>Cichliformes</taxon>
        <taxon>Cichlidae</taxon>
        <taxon>African cichlids</taxon>
        <taxon>Pseudocrenilabrinae</taxon>
        <taxon>Lamprologini</taxon>
        <taxon>Neolamprologus</taxon>
    </lineage>
</organism>
<dbReference type="Ensembl" id="ENSNBRT00000024390.1">
    <property type="protein sequence ID" value="ENSNBRP00000023775.1"/>
    <property type="gene ID" value="ENSNBRG00000018197.1"/>
</dbReference>
<keyword evidence="1 2" id="KW-1015">Disulfide bond</keyword>
<dbReference type="STRING" id="32507.ENSNBRP00000023775"/>
<comment type="caution">
    <text evidence="2">Lacks conserved residue(s) required for the propagation of feature annotation.</text>
</comment>
<dbReference type="PROSITE" id="PS51448">
    <property type="entry name" value="P_TREFOIL_2"/>
    <property type="match status" value="1"/>
</dbReference>
<protein>
    <recommendedName>
        <fullName evidence="3">P-type domain-containing protein</fullName>
    </recommendedName>
</protein>
<sequence>MTLYIILLPAASVKEEILSQCNLPHEQRLPCGSSSLSQTQCLSMGCCFNKHPPACYYPMDGELQSASLLTFSHHLAEYI</sequence>
<dbReference type="SMART" id="SM00018">
    <property type="entry name" value="PD"/>
    <property type="match status" value="1"/>
</dbReference>
<keyword evidence="5" id="KW-1185">Reference proteome</keyword>
<evidence type="ECO:0000256" key="2">
    <source>
        <dbReference type="PROSITE-ProRule" id="PRU00779"/>
    </source>
</evidence>
<dbReference type="InterPro" id="IPR017957">
    <property type="entry name" value="P_trefoil_CS"/>
</dbReference>
<dbReference type="InterPro" id="IPR000519">
    <property type="entry name" value="P_trefoil_dom"/>
</dbReference>
<dbReference type="GO" id="GO:0032190">
    <property type="term" value="F:acrosin binding"/>
    <property type="evidence" value="ECO:0007669"/>
    <property type="project" value="TreeGrafter"/>
</dbReference>
<dbReference type="AlphaFoldDB" id="A0A3Q4HJX6"/>
<evidence type="ECO:0000256" key="1">
    <source>
        <dbReference type="ARBA" id="ARBA00023157"/>
    </source>
</evidence>
<dbReference type="InterPro" id="IPR044913">
    <property type="entry name" value="P_trefoil_dom_sf"/>
</dbReference>
<dbReference type="PANTHER" id="PTHR23343:SF117">
    <property type="entry name" value="ZONA PELLUCIDA SPERM-BINDING PROTEIN 4-LIKE ISOFORM X1"/>
    <property type="match status" value="1"/>
</dbReference>
<dbReference type="GO" id="GO:0007339">
    <property type="term" value="P:binding of sperm to zona pellucida"/>
    <property type="evidence" value="ECO:0007669"/>
    <property type="project" value="TreeGrafter"/>
</dbReference>
<reference evidence="4" key="2">
    <citation type="submission" date="2025-09" db="UniProtKB">
        <authorList>
            <consortium name="Ensembl"/>
        </authorList>
    </citation>
    <scope>IDENTIFICATION</scope>
</reference>
<evidence type="ECO:0000259" key="3">
    <source>
        <dbReference type="PROSITE" id="PS51448"/>
    </source>
</evidence>
<evidence type="ECO:0000313" key="4">
    <source>
        <dbReference type="Ensembl" id="ENSNBRP00000023775.1"/>
    </source>
</evidence>
<dbReference type="CDD" id="cd00111">
    <property type="entry name" value="Trefoil"/>
    <property type="match status" value="1"/>
</dbReference>
<dbReference type="PROSITE" id="PS00025">
    <property type="entry name" value="P_TREFOIL_1"/>
    <property type="match status" value="1"/>
</dbReference>
<dbReference type="GeneTree" id="ENSGT00940000178235"/>
<accession>A0A3Q4HJX6</accession>
<feature type="disulfide bond" evidence="2">
    <location>
        <begin position="31"/>
        <end position="46"/>
    </location>
</feature>
<dbReference type="Gene3D" id="4.10.110.10">
    <property type="entry name" value="Spasmolytic Protein, domain 1"/>
    <property type="match status" value="1"/>
</dbReference>
<dbReference type="Proteomes" id="UP000261580">
    <property type="component" value="Unassembled WGS sequence"/>
</dbReference>
<dbReference type="GO" id="GO:0035805">
    <property type="term" value="C:egg coat"/>
    <property type="evidence" value="ECO:0007669"/>
    <property type="project" value="TreeGrafter"/>
</dbReference>
<dbReference type="GO" id="GO:0060468">
    <property type="term" value="P:prevention of polyspermy"/>
    <property type="evidence" value="ECO:0007669"/>
    <property type="project" value="TreeGrafter"/>
</dbReference>
<reference evidence="4" key="1">
    <citation type="submission" date="2025-08" db="UniProtKB">
        <authorList>
            <consortium name="Ensembl"/>
        </authorList>
    </citation>
    <scope>IDENTIFICATION</scope>
</reference>
<feature type="domain" description="P-type" evidence="3">
    <location>
        <begin position="19"/>
        <end position="59"/>
    </location>
</feature>
<name>A0A3Q4HJX6_NEOBR</name>
<evidence type="ECO:0000313" key="5">
    <source>
        <dbReference type="Proteomes" id="UP000261580"/>
    </source>
</evidence>
<feature type="disulfide bond" evidence="2">
    <location>
        <begin position="21"/>
        <end position="47"/>
    </location>
</feature>